<reference evidence="3" key="1">
    <citation type="submission" date="2017-02" db="UniProtKB">
        <authorList>
            <consortium name="WormBaseParasite"/>
        </authorList>
    </citation>
    <scope>IDENTIFICATION</scope>
</reference>
<gene>
    <name evidence="1" type="ORF">EVEC_LOCUS12115</name>
</gene>
<evidence type="ECO:0000313" key="1">
    <source>
        <dbReference type="EMBL" id="VDD97364.1"/>
    </source>
</evidence>
<keyword evidence="2" id="KW-1185">Reference proteome</keyword>
<reference evidence="1 2" key="2">
    <citation type="submission" date="2018-10" db="EMBL/GenBank/DDBJ databases">
        <authorList>
            <consortium name="Pathogen Informatics"/>
        </authorList>
    </citation>
    <scope>NUCLEOTIDE SEQUENCE [LARGE SCALE GENOMIC DNA]</scope>
</reference>
<proteinExistence type="predicted"/>
<name>A0A0N4VPL9_ENTVE</name>
<dbReference type="EMBL" id="UXUI01013495">
    <property type="protein sequence ID" value="VDD97364.1"/>
    <property type="molecule type" value="Genomic_DNA"/>
</dbReference>
<evidence type="ECO:0000313" key="3">
    <source>
        <dbReference type="WBParaSite" id="EVEC_0001294801-mRNA-1"/>
    </source>
</evidence>
<sequence length="50" mass="5566">MLPLGSKELCEPCGELVRLRSYVEDYVISIEVEEKIRSLLILSVAIGSDV</sequence>
<organism evidence="3">
    <name type="scientific">Enterobius vermicularis</name>
    <name type="common">Human pinworm</name>
    <dbReference type="NCBI Taxonomy" id="51028"/>
    <lineage>
        <taxon>Eukaryota</taxon>
        <taxon>Metazoa</taxon>
        <taxon>Ecdysozoa</taxon>
        <taxon>Nematoda</taxon>
        <taxon>Chromadorea</taxon>
        <taxon>Rhabditida</taxon>
        <taxon>Spirurina</taxon>
        <taxon>Oxyuridomorpha</taxon>
        <taxon>Oxyuroidea</taxon>
        <taxon>Oxyuridae</taxon>
        <taxon>Enterobius</taxon>
    </lineage>
</organism>
<dbReference type="Proteomes" id="UP000274131">
    <property type="component" value="Unassembled WGS sequence"/>
</dbReference>
<dbReference type="AlphaFoldDB" id="A0A0N4VPL9"/>
<evidence type="ECO:0000313" key="2">
    <source>
        <dbReference type="Proteomes" id="UP000274131"/>
    </source>
</evidence>
<protein>
    <submittedName>
        <fullName evidence="3">Saposin B-type domain-containing protein</fullName>
    </submittedName>
</protein>
<accession>A0A0N4VPL9</accession>
<dbReference type="WBParaSite" id="EVEC_0001294801-mRNA-1">
    <property type="protein sequence ID" value="EVEC_0001294801-mRNA-1"/>
    <property type="gene ID" value="EVEC_0001294801"/>
</dbReference>